<proteinExistence type="predicted"/>
<dbReference type="Proteomes" id="UP000789706">
    <property type="component" value="Unassembled WGS sequence"/>
</dbReference>
<sequence length="49" mass="5064">ESVAIESSPATSWLGVAPVRSCIFSGKAITSKAYGSSMSALPCYSRVLP</sequence>
<feature type="non-terminal residue" evidence="1">
    <location>
        <position position="1"/>
    </location>
</feature>
<gene>
    <name evidence="1" type="ORF">DEBURN_LOCUS11345</name>
</gene>
<evidence type="ECO:0000313" key="2">
    <source>
        <dbReference type="Proteomes" id="UP000789706"/>
    </source>
</evidence>
<reference evidence="1" key="1">
    <citation type="submission" date="2021-06" db="EMBL/GenBank/DDBJ databases">
        <authorList>
            <person name="Kallberg Y."/>
            <person name="Tangrot J."/>
            <person name="Rosling A."/>
        </authorList>
    </citation>
    <scope>NUCLEOTIDE SEQUENCE</scope>
    <source>
        <strain evidence="1">AZ414A</strain>
    </source>
</reference>
<name>A0A9N9DPF9_9GLOM</name>
<comment type="caution">
    <text evidence="1">The sequence shown here is derived from an EMBL/GenBank/DDBJ whole genome shotgun (WGS) entry which is preliminary data.</text>
</comment>
<dbReference type="AlphaFoldDB" id="A0A9N9DPF9"/>
<protein>
    <submittedName>
        <fullName evidence="1">8816_t:CDS:1</fullName>
    </submittedName>
</protein>
<evidence type="ECO:0000313" key="1">
    <source>
        <dbReference type="EMBL" id="CAG8646960.1"/>
    </source>
</evidence>
<organism evidence="1 2">
    <name type="scientific">Diversispora eburnea</name>
    <dbReference type="NCBI Taxonomy" id="1213867"/>
    <lineage>
        <taxon>Eukaryota</taxon>
        <taxon>Fungi</taxon>
        <taxon>Fungi incertae sedis</taxon>
        <taxon>Mucoromycota</taxon>
        <taxon>Glomeromycotina</taxon>
        <taxon>Glomeromycetes</taxon>
        <taxon>Diversisporales</taxon>
        <taxon>Diversisporaceae</taxon>
        <taxon>Diversispora</taxon>
    </lineage>
</organism>
<keyword evidence="2" id="KW-1185">Reference proteome</keyword>
<dbReference type="EMBL" id="CAJVPK010005813">
    <property type="protein sequence ID" value="CAG8646960.1"/>
    <property type="molecule type" value="Genomic_DNA"/>
</dbReference>
<accession>A0A9N9DPF9</accession>
<feature type="non-terminal residue" evidence="1">
    <location>
        <position position="49"/>
    </location>
</feature>